<dbReference type="SUPFAM" id="SSF47616">
    <property type="entry name" value="GST C-terminal domain-like"/>
    <property type="match status" value="1"/>
</dbReference>
<proteinExistence type="evidence at transcript level"/>
<comment type="similarity">
    <text evidence="2">Belongs to the GST superfamily. Mu family.</text>
</comment>
<keyword evidence="5" id="KW-0808">Transferase</keyword>
<comment type="subunit">
    <text evidence="3">Homodimer.</text>
</comment>
<name>B0KZK3_ALEOV</name>
<dbReference type="SUPFAM" id="SSF52833">
    <property type="entry name" value="Thioredoxin-like"/>
    <property type="match status" value="1"/>
</dbReference>
<dbReference type="InterPro" id="IPR004046">
    <property type="entry name" value="GST_C"/>
</dbReference>
<comment type="function">
    <text evidence="1">Conjugation of reduced glutathione to a wide number of exogenous and endogenous hydrophobic electrophiles.</text>
</comment>
<dbReference type="InterPro" id="IPR036282">
    <property type="entry name" value="Glutathione-S-Trfase_C_sf"/>
</dbReference>
<evidence type="ECO:0000259" key="8">
    <source>
        <dbReference type="PROSITE" id="PS50405"/>
    </source>
</evidence>
<evidence type="ECO:0000256" key="2">
    <source>
        <dbReference type="ARBA" id="ARBA00005861"/>
    </source>
</evidence>
<protein>
    <recommendedName>
        <fullName evidence="4">glutathione transferase</fullName>
        <ecNumber evidence="4">2.5.1.18</ecNumber>
    </recommendedName>
</protein>
<dbReference type="InterPro" id="IPR010987">
    <property type="entry name" value="Glutathione-S-Trfase_C-like"/>
</dbReference>
<dbReference type="Pfam" id="PF02798">
    <property type="entry name" value="GST_N"/>
    <property type="match status" value="1"/>
</dbReference>
<organism evidence="9">
    <name type="scientific">Aleuroglyphus ovatus</name>
    <name type="common">Brown-legged grain mite</name>
    <name type="synonym">Tyroglyphus ovatus</name>
    <dbReference type="NCBI Taxonomy" id="212130"/>
    <lineage>
        <taxon>Eukaryota</taxon>
        <taxon>Metazoa</taxon>
        <taxon>Ecdysozoa</taxon>
        <taxon>Arthropoda</taxon>
        <taxon>Chelicerata</taxon>
        <taxon>Arachnida</taxon>
        <taxon>Acari</taxon>
        <taxon>Acariformes</taxon>
        <taxon>Sarcoptiformes</taxon>
        <taxon>Astigmata</taxon>
        <taxon>Acaroidea</taxon>
        <taxon>Acaridae</taxon>
        <taxon>Tyrophaginae</taxon>
        <taxon>Aleuroglyphus</taxon>
    </lineage>
</organism>
<dbReference type="EC" id="2.5.1.18" evidence="4"/>
<evidence type="ECO:0000256" key="5">
    <source>
        <dbReference type="ARBA" id="ARBA00022679"/>
    </source>
</evidence>
<dbReference type="PANTHER" id="PTHR11571:SF222">
    <property type="entry name" value="GLUTATHIONE TRANSFERASE"/>
    <property type="match status" value="1"/>
</dbReference>
<dbReference type="InterPro" id="IPR004045">
    <property type="entry name" value="Glutathione_S-Trfase_N"/>
</dbReference>
<dbReference type="AlphaFoldDB" id="B0KZK3"/>
<dbReference type="GO" id="GO:0004364">
    <property type="term" value="F:glutathione transferase activity"/>
    <property type="evidence" value="ECO:0007669"/>
    <property type="project" value="UniProtKB-EC"/>
</dbReference>
<evidence type="ECO:0000256" key="3">
    <source>
        <dbReference type="ARBA" id="ARBA00011738"/>
    </source>
</evidence>
<dbReference type="InterPro" id="IPR036249">
    <property type="entry name" value="Thioredoxin-like_sf"/>
</dbReference>
<dbReference type="CDD" id="cd03075">
    <property type="entry name" value="GST_N_Mu"/>
    <property type="match status" value="1"/>
</dbReference>
<accession>B0KZK3</accession>
<dbReference type="PROSITE" id="PS50405">
    <property type="entry name" value="GST_CTER"/>
    <property type="match status" value="1"/>
</dbReference>
<evidence type="ECO:0000256" key="6">
    <source>
        <dbReference type="ARBA" id="ARBA00047960"/>
    </source>
</evidence>
<feature type="domain" description="GST C-terminal" evidence="8">
    <location>
        <begin position="91"/>
        <end position="208"/>
    </location>
</feature>
<dbReference type="EMBL" id="DQ979809">
    <property type="protein sequence ID" value="ABL09314.1"/>
    <property type="molecule type" value="mRNA"/>
</dbReference>
<dbReference type="GO" id="GO:0006749">
    <property type="term" value="P:glutathione metabolic process"/>
    <property type="evidence" value="ECO:0007669"/>
    <property type="project" value="TreeGrafter"/>
</dbReference>
<dbReference type="InterPro" id="IPR040079">
    <property type="entry name" value="Glutathione_S-Trfase"/>
</dbReference>
<sequence length="219" mass="25398">MSTKPILGYWNQRGLGHPIRFLLTYLGVDFTDKRYSRGADGKGSEWFQGDKNKLGLDFPNLPYYIDGDVKISQSLTILRYIAAKYSLDGASIVEKNRIILLEQQVVDLMTGFYQLALRPNYDDLSYDFLEILETVQLKQLVAFLGDRPWTAGAHISYVDFWLYEYLVKIRAFAPEVWRKFPTLEAFVKRIEELPKIKEFIAKEGPLIFSGPKYAWNGKY</sequence>
<comment type="catalytic activity">
    <reaction evidence="6">
        <text>RX + glutathione = an S-substituted glutathione + a halide anion + H(+)</text>
        <dbReference type="Rhea" id="RHEA:16437"/>
        <dbReference type="ChEBI" id="CHEBI:15378"/>
        <dbReference type="ChEBI" id="CHEBI:16042"/>
        <dbReference type="ChEBI" id="CHEBI:17792"/>
        <dbReference type="ChEBI" id="CHEBI:57925"/>
        <dbReference type="ChEBI" id="CHEBI:90779"/>
        <dbReference type="EC" id="2.5.1.18"/>
    </reaction>
</comment>
<dbReference type="SFLD" id="SFLDG00363">
    <property type="entry name" value="AMPS_(cytGST):_Alpha-__Mu-__Pi"/>
    <property type="match status" value="1"/>
</dbReference>
<dbReference type="FunFam" id="1.20.1050.10:FF:000101">
    <property type="entry name" value="Glutathione S-transferase Mu 4"/>
    <property type="match status" value="1"/>
</dbReference>
<dbReference type="InterPro" id="IPR050213">
    <property type="entry name" value="GST_superfamily"/>
</dbReference>
<evidence type="ECO:0000256" key="4">
    <source>
        <dbReference type="ARBA" id="ARBA00012452"/>
    </source>
</evidence>
<evidence type="ECO:0000259" key="7">
    <source>
        <dbReference type="PROSITE" id="PS50404"/>
    </source>
</evidence>
<dbReference type="Gene3D" id="1.20.1050.10">
    <property type="match status" value="1"/>
</dbReference>
<dbReference type="PANTHER" id="PTHR11571">
    <property type="entry name" value="GLUTATHIONE S-TRANSFERASE"/>
    <property type="match status" value="1"/>
</dbReference>
<evidence type="ECO:0000313" key="9">
    <source>
        <dbReference type="EMBL" id="ABL09314.1"/>
    </source>
</evidence>
<evidence type="ECO:0000256" key="1">
    <source>
        <dbReference type="ARBA" id="ARBA00003701"/>
    </source>
</evidence>
<reference evidence="9" key="1">
    <citation type="submission" date="2006-09" db="EMBL/GenBank/DDBJ databases">
        <title>Isolation and characterization of group 8 allergen from Aleuroglyphus ovatus.</title>
        <authorList>
            <person name="Tan C.L."/>
            <person name="Chew F.T."/>
        </authorList>
    </citation>
    <scope>NUCLEOTIDE SEQUENCE</scope>
</reference>
<dbReference type="Pfam" id="PF14497">
    <property type="entry name" value="GST_C_3"/>
    <property type="match status" value="1"/>
</dbReference>
<dbReference type="Gene3D" id="3.40.30.10">
    <property type="entry name" value="Glutaredoxin"/>
    <property type="match status" value="1"/>
</dbReference>
<dbReference type="SFLD" id="SFLDG01205">
    <property type="entry name" value="AMPS.1"/>
    <property type="match status" value="1"/>
</dbReference>
<dbReference type="SFLD" id="SFLDS00019">
    <property type="entry name" value="Glutathione_Transferase_(cytos"/>
    <property type="match status" value="1"/>
</dbReference>
<dbReference type="GO" id="GO:0042178">
    <property type="term" value="P:xenobiotic catabolic process"/>
    <property type="evidence" value="ECO:0007669"/>
    <property type="project" value="UniProtKB-ARBA"/>
</dbReference>
<feature type="domain" description="GST N-terminal" evidence="7">
    <location>
        <begin position="3"/>
        <end position="89"/>
    </location>
</feature>
<dbReference type="PROSITE" id="PS50404">
    <property type="entry name" value="GST_NTER"/>
    <property type="match status" value="1"/>
</dbReference>